<dbReference type="GO" id="GO:0003677">
    <property type="term" value="F:DNA binding"/>
    <property type="evidence" value="ECO:0007669"/>
    <property type="project" value="UniProtKB-KW"/>
</dbReference>
<dbReference type="AlphaFoldDB" id="A0A1W6L7G4"/>
<evidence type="ECO:0000313" key="5">
    <source>
        <dbReference type="Proteomes" id="UP000193427"/>
    </source>
</evidence>
<keyword evidence="2" id="KW-0238">DNA-binding</keyword>
<dbReference type="Gene3D" id="1.10.10.10">
    <property type="entry name" value="Winged helix-like DNA-binding domain superfamily/Winged helix DNA-binding domain"/>
    <property type="match status" value="1"/>
</dbReference>
<protein>
    <submittedName>
        <fullName evidence="4">Uncharacterized protein</fullName>
    </submittedName>
</protein>
<evidence type="ECO:0000256" key="1">
    <source>
        <dbReference type="ARBA" id="ARBA00023015"/>
    </source>
</evidence>
<gene>
    <name evidence="4" type="ORF">A4W93_09825</name>
</gene>
<keyword evidence="1" id="KW-0805">Transcription regulation</keyword>
<organism evidence="4 5">
    <name type="scientific">Piscinibacter gummiphilus</name>
    <dbReference type="NCBI Taxonomy" id="946333"/>
    <lineage>
        <taxon>Bacteria</taxon>
        <taxon>Pseudomonadati</taxon>
        <taxon>Pseudomonadota</taxon>
        <taxon>Betaproteobacteria</taxon>
        <taxon>Burkholderiales</taxon>
        <taxon>Sphaerotilaceae</taxon>
        <taxon>Piscinibacter</taxon>
    </lineage>
</organism>
<dbReference type="InterPro" id="IPR036388">
    <property type="entry name" value="WH-like_DNA-bd_sf"/>
</dbReference>
<sequence>MPTEPEPAAGPVFALAKIQPPRPRTGLVERPGLERSLASAFAHPLTLLLAPAGYGKTAALTRQIRQLPGGTALVWISADADDRLPRFLDCLAAALEPHDPAWRVAPEALATLALADGGVRQVANEWINALAGARAPGGLIVIDDLHRIGDPHVFELLACVIERVPSTWSFAIASRVEPPWPLARWRATGQLAELRQYDLRFGEGEVASLIAAAGGDPSHAAQLLERTEGWAAGLRLSLTARHGSAPMGVFNQRHVFDYLAAEVLDDMPAVLRTFLLRCAVLPELTVARCAQVSGSPDASRLLEEIERRGLFVSVLDADELTLRQHDLVRDFLLDRLERDHPEELPGLLCRAAVGEPDLARAVGYFTRAGAWEQAADALAKRGPLLVASGGATLPAMLATLPAAAIDARPDLLVLQGMVAFLAFDFDTTVSAMSRASTGFARAGRAADAALAKAYACIAMQNTGRVHEAAFELTRLRALPLDDASRAVIAFGSAWAAYAELRAEDVAGHFTEMVEALERVPDLQIWNLCFFHSFLAGLPNVNPLMERFADGAFRIAGEHPSHLRAGVLHARVWLALSAGRLDEAAAWMSRADEACHWLGQPCSVATENYNARILIHALLGRREASEAAAKACLDDMRHATTTSNRLTHEYEILLVQARARWIFQDVAGLRAVRAEFAAARNPLEWPAAERQARYLDALLALAEERLADALVLLGPLAEDVERWCFFPAVQARVMRADVLVRLGETEAAAASLSPWVANAVHGRELGGALLAGPAALARLAGVAWGALLPAAAVSLLRRLADLLAPHHAPAPTASALSAQATLLSDREHEVLARIAAGDSNKLIARAFDLSPHTVKRHVANILGKLGVDTRGQAAAWYRDQGSGPPHGGMPS</sequence>
<keyword evidence="5" id="KW-1185">Reference proteome</keyword>
<dbReference type="STRING" id="946333.A4W93_09825"/>
<dbReference type="GO" id="GO:0006355">
    <property type="term" value="P:regulation of DNA-templated transcription"/>
    <property type="evidence" value="ECO:0007669"/>
    <property type="project" value="InterPro"/>
</dbReference>
<dbReference type="EMBL" id="CP015118">
    <property type="protein sequence ID" value="ARN20183.1"/>
    <property type="molecule type" value="Genomic_DNA"/>
</dbReference>
<dbReference type="Proteomes" id="UP000193427">
    <property type="component" value="Chromosome"/>
</dbReference>
<dbReference type="PANTHER" id="PTHR44688">
    <property type="entry name" value="DNA-BINDING TRANSCRIPTIONAL ACTIVATOR DEVR_DOSR"/>
    <property type="match status" value="1"/>
</dbReference>
<accession>A0A1W6L7G4</accession>
<dbReference type="RefSeq" id="WP_085750450.1">
    <property type="nucleotide sequence ID" value="NZ_BSPR01000014.1"/>
</dbReference>
<name>A0A1W6L7G4_9BURK</name>
<dbReference type="Pfam" id="PF25873">
    <property type="entry name" value="WHD_MalT"/>
    <property type="match status" value="1"/>
</dbReference>
<dbReference type="SMART" id="SM00421">
    <property type="entry name" value="HTH_LUXR"/>
    <property type="match status" value="1"/>
</dbReference>
<dbReference type="OrthoDB" id="9146062at2"/>
<dbReference type="InterPro" id="IPR000792">
    <property type="entry name" value="Tscrpt_reg_LuxR_C"/>
</dbReference>
<proteinExistence type="predicted"/>
<dbReference type="PANTHER" id="PTHR44688:SF16">
    <property type="entry name" value="DNA-BINDING TRANSCRIPTIONAL ACTIVATOR DEVR_DOSR"/>
    <property type="match status" value="1"/>
</dbReference>
<dbReference type="InterPro" id="IPR016032">
    <property type="entry name" value="Sig_transdc_resp-reg_C-effctor"/>
</dbReference>
<evidence type="ECO:0000256" key="2">
    <source>
        <dbReference type="ARBA" id="ARBA00023125"/>
    </source>
</evidence>
<dbReference type="KEGG" id="rgu:A4W93_09825"/>
<reference evidence="4 5" key="1">
    <citation type="submission" date="2016-04" db="EMBL/GenBank/DDBJ databases">
        <title>Complete genome sequence of natural rubber-degrading, novel Gram-negative bacterium, Rhizobacter gummiphilus strain NS21.</title>
        <authorList>
            <person name="Tabata M."/>
            <person name="Kasai D."/>
            <person name="Fukuda M."/>
        </authorList>
    </citation>
    <scope>NUCLEOTIDE SEQUENCE [LARGE SCALE GENOMIC DNA]</scope>
    <source>
        <strain evidence="4 5">NS21</strain>
    </source>
</reference>
<dbReference type="InterPro" id="IPR027417">
    <property type="entry name" value="P-loop_NTPase"/>
</dbReference>
<dbReference type="InterPro" id="IPR059106">
    <property type="entry name" value="WHD_MalT"/>
</dbReference>
<dbReference type="CDD" id="cd06170">
    <property type="entry name" value="LuxR_C_like"/>
    <property type="match status" value="1"/>
</dbReference>
<dbReference type="SUPFAM" id="SSF52540">
    <property type="entry name" value="P-loop containing nucleoside triphosphate hydrolases"/>
    <property type="match status" value="1"/>
</dbReference>
<evidence type="ECO:0000313" key="4">
    <source>
        <dbReference type="EMBL" id="ARN20183.1"/>
    </source>
</evidence>
<dbReference type="Pfam" id="PF00196">
    <property type="entry name" value="GerE"/>
    <property type="match status" value="1"/>
</dbReference>
<dbReference type="PROSITE" id="PS00622">
    <property type="entry name" value="HTH_LUXR_1"/>
    <property type="match status" value="1"/>
</dbReference>
<dbReference type="PROSITE" id="PS50043">
    <property type="entry name" value="HTH_LUXR_2"/>
    <property type="match status" value="1"/>
</dbReference>
<dbReference type="PRINTS" id="PR00038">
    <property type="entry name" value="HTHLUXR"/>
</dbReference>
<evidence type="ECO:0000256" key="3">
    <source>
        <dbReference type="ARBA" id="ARBA00023163"/>
    </source>
</evidence>
<dbReference type="SUPFAM" id="SSF46894">
    <property type="entry name" value="C-terminal effector domain of the bipartite response regulators"/>
    <property type="match status" value="1"/>
</dbReference>
<keyword evidence="3" id="KW-0804">Transcription</keyword>